<dbReference type="RefSeq" id="WP_282765052.1">
    <property type="nucleotide sequence ID" value="NZ_JASCTH010000027.1"/>
</dbReference>
<keyword evidence="1 5" id="KW-0378">Hydrolase</keyword>
<keyword evidence="4" id="KW-0732">Signal</keyword>
<evidence type="ECO:0000313" key="5">
    <source>
        <dbReference type="EMBL" id="MDI6103783.1"/>
    </source>
</evidence>
<dbReference type="Proteomes" id="UP001241758">
    <property type="component" value="Unassembled WGS sequence"/>
</dbReference>
<dbReference type="PANTHER" id="PTHR10272">
    <property type="entry name" value="PLATELET-ACTIVATING FACTOR ACETYLHYDROLASE"/>
    <property type="match status" value="1"/>
</dbReference>
<sequence length="404" mass="43402">MPAHTPIAVRRRSLLTAAVLASGLGLTTASPATARHRHRTAGYVLPAPTGPARLGTVALHLVDTTRTDPWVPAHPAREIMIQIWYPARHTHGHPAAPWLSPGAVPHFTEVFGLPADRVRATLTHARQSPPLDRKAGGHPVVLYSPGLGGDRGTSTALVEELAGHGYIVVTIDHTHDASEVEFPDGRIAVSTIPPDLDDTVIAQAAAVREADTRFVLDQLAALDAGRNPDAGGRRLPHGLRGAFDLHRIGMFGHSLGGSTAAAAMRHDRRLKAGVNLDGTLVGAAAVAGCDRPFLLLSSDRGPGADDPTWNTFWTGHRGWKRQLTLAGSTHASFNDGEVLYPQAAEALGLTPEQLAEMLGTLDPSRAVTLQRTYLRAFFDQHLRHGDSRLLRGPHPRHPEIRFVR</sequence>
<dbReference type="SUPFAM" id="SSF53474">
    <property type="entry name" value="alpha/beta-Hydrolases"/>
    <property type="match status" value="1"/>
</dbReference>
<evidence type="ECO:0000256" key="3">
    <source>
        <dbReference type="ARBA" id="ARBA00023098"/>
    </source>
</evidence>
<evidence type="ECO:0000256" key="2">
    <source>
        <dbReference type="ARBA" id="ARBA00022963"/>
    </source>
</evidence>
<accession>A0ABT6WVL3</accession>
<feature type="chain" id="PRO_5046155414" evidence="4">
    <location>
        <begin position="35"/>
        <end position="404"/>
    </location>
</feature>
<organism evidence="5 6">
    <name type="scientific">Actinoplanes sandaracinus</name>
    <dbReference type="NCBI Taxonomy" id="3045177"/>
    <lineage>
        <taxon>Bacteria</taxon>
        <taxon>Bacillati</taxon>
        <taxon>Actinomycetota</taxon>
        <taxon>Actinomycetes</taxon>
        <taxon>Micromonosporales</taxon>
        <taxon>Micromonosporaceae</taxon>
        <taxon>Actinoplanes</taxon>
    </lineage>
</organism>
<comment type="caution">
    <text evidence="5">The sequence shown here is derived from an EMBL/GenBank/DDBJ whole genome shotgun (WGS) entry which is preliminary data.</text>
</comment>
<dbReference type="InterPro" id="IPR029058">
    <property type="entry name" value="AB_hydrolase_fold"/>
</dbReference>
<evidence type="ECO:0000313" key="6">
    <source>
        <dbReference type="Proteomes" id="UP001241758"/>
    </source>
</evidence>
<keyword evidence="3" id="KW-0443">Lipid metabolism</keyword>
<name>A0ABT6WVL3_9ACTN</name>
<proteinExistence type="predicted"/>
<keyword evidence="6" id="KW-1185">Reference proteome</keyword>
<reference evidence="5 6" key="1">
    <citation type="submission" date="2023-05" db="EMBL/GenBank/DDBJ databases">
        <title>Actinoplanes sp. NEAU-A12 genome sequencing.</title>
        <authorList>
            <person name="Wang Z.-S."/>
        </authorList>
    </citation>
    <scope>NUCLEOTIDE SEQUENCE [LARGE SCALE GENOMIC DNA]</scope>
    <source>
        <strain evidence="5 6">NEAU-A12</strain>
    </source>
</reference>
<dbReference type="InterPro" id="IPR006311">
    <property type="entry name" value="TAT_signal"/>
</dbReference>
<gene>
    <name evidence="5" type="ORF">QLQ12_34730</name>
</gene>
<evidence type="ECO:0000256" key="4">
    <source>
        <dbReference type="SAM" id="SignalP"/>
    </source>
</evidence>
<dbReference type="Gene3D" id="3.40.50.1820">
    <property type="entry name" value="alpha/beta hydrolase"/>
    <property type="match status" value="1"/>
</dbReference>
<evidence type="ECO:0000256" key="1">
    <source>
        <dbReference type="ARBA" id="ARBA00022801"/>
    </source>
</evidence>
<dbReference type="GO" id="GO:0016787">
    <property type="term" value="F:hydrolase activity"/>
    <property type="evidence" value="ECO:0007669"/>
    <property type="project" value="UniProtKB-KW"/>
</dbReference>
<feature type="signal peptide" evidence="4">
    <location>
        <begin position="1"/>
        <end position="34"/>
    </location>
</feature>
<dbReference type="PANTHER" id="PTHR10272:SF0">
    <property type="entry name" value="PLATELET-ACTIVATING FACTOR ACETYLHYDROLASE"/>
    <property type="match status" value="1"/>
</dbReference>
<dbReference type="Pfam" id="PF03403">
    <property type="entry name" value="PAF-AH_p_II"/>
    <property type="match status" value="1"/>
</dbReference>
<protein>
    <submittedName>
        <fullName evidence="5">Hydrolase</fullName>
    </submittedName>
</protein>
<dbReference type="PROSITE" id="PS51318">
    <property type="entry name" value="TAT"/>
    <property type="match status" value="1"/>
</dbReference>
<dbReference type="EMBL" id="JASCTH010000027">
    <property type="protein sequence ID" value="MDI6103783.1"/>
    <property type="molecule type" value="Genomic_DNA"/>
</dbReference>
<keyword evidence="2" id="KW-0442">Lipid degradation</keyword>